<dbReference type="Pfam" id="PF01627">
    <property type="entry name" value="Hpt"/>
    <property type="match status" value="1"/>
</dbReference>
<evidence type="ECO:0000313" key="6">
    <source>
        <dbReference type="Proteomes" id="UP000243413"/>
    </source>
</evidence>
<dbReference type="RefSeq" id="WP_092284986.1">
    <property type="nucleotide sequence ID" value="NZ_BAABWD010000001.1"/>
</dbReference>
<dbReference type="SMART" id="SM00073">
    <property type="entry name" value="HPT"/>
    <property type="match status" value="1"/>
</dbReference>
<gene>
    <name evidence="4" type="primary">htpB</name>
    <name evidence="4" type="ORF">NBRC116187_10680</name>
    <name evidence="5" type="ORF">SAMN05216271_1319</name>
</gene>
<keyword evidence="1" id="KW-0902">Two-component regulatory system</keyword>
<dbReference type="PROSITE" id="PS50894">
    <property type="entry name" value="HPT"/>
    <property type="match status" value="1"/>
</dbReference>
<reference evidence="4 7" key="3">
    <citation type="submission" date="2024-04" db="EMBL/GenBank/DDBJ databases">
        <title>Draft genome sequence of Halopseudomonas sabulinigri NBRC 116187.</title>
        <authorList>
            <person name="Miyakawa T."/>
            <person name="Kusuya Y."/>
            <person name="Miura T."/>
        </authorList>
    </citation>
    <scope>NUCLEOTIDE SEQUENCE [LARGE SCALE GENOMIC DNA]</scope>
    <source>
        <strain evidence="4 7">4NH20-0042</strain>
    </source>
</reference>
<dbReference type="Proteomes" id="UP000243413">
    <property type="component" value="Chromosome I"/>
</dbReference>
<dbReference type="Gene3D" id="1.20.120.160">
    <property type="entry name" value="HPT domain"/>
    <property type="match status" value="1"/>
</dbReference>
<dbReference type="InterPro" id="IPR036641">
    <property type="entry name" value="HPT_dom_sf"/>
</dbReference>
<evidence type="ECO:0000313" key="5">
    <source>
        <dbReference type="EMBL" id="SDS17219.1"/>
    </source>
</evidence>
<feature type="modified residue" description="Phosphohistidine" evidence="2">
    <location>
        <position position="59"/>
    </location>
</feature>
<protein>
    <submittedName>
        <fullName evidence="5">Hpt domain-containing protein</fullName>
    </submittedName>
    <submittedName>
        <fullName evidence="4">Two-component system sensor histidine kinase HtpB</fullName>
    </submittedName>
</protein>
<dbReference type="AlphaFoldDB" id="A0A1H1Q2L3"/>
<accession>A0A1H1Q2L3</accession>
<dbReference type="GO" id="GO:0004672">
    <property type="term" value="F:protein kinase activity"/>
    <property type="evidence" value="ECO:0007669"/>
    <property type="project" value="UniProtKB-ARBA"/>
</dbReference>
<organism evidence="5 6">
    <name type="scientific">Halopseudomonas sabulinigri</name>
    <dbReference type="NCBI Taxonomy" id="472181"/>
    <lineage>
        <taxon>Bacteria</taxon>
        <taxon>Pseudomonadati</taxon>
        <taxon>Pseudomonadota</taxon>
        <taxon>Gammaproteobacteria</taxon>
        <taxon>Pseudomonadales</taxon>
        <taxon>Pseudomonadaceae</taxon>
        <taxon>Halopseudomonas</taxon>
    </lineage>
</organism>
<reference evidence="6" key="1">
    <citation type="submission" date="2016-10" db="EMBL/GenBank/DDBJ databases">
        <authorList>
            <person name="Varghese N."/>
            <person name="Submissions S."/>
        </authorList>
    </citation>
    <scope>NUCLEOTIDE SEQUENCE [LARGE SCALE GENOMIC DNA]</scope>
    <source>
        <strain evidence="6">JCM 14963</strain>
    </source>
</reference>
<dbReference type="Proteomes" id="UP001486808">
    <property type="component" value="Unassembled WGS sequence"/>
</dbReference>
<dbReference type="EMBL" id="LT629763">
    <property type="protein sequence ID" value="SDS17219.1"/>
    <property type="molecule type" value="Genomic_DNA"/>
</dbReference>
<dbReference type="GO" id="GO:0000160">
    <property type="term" value="P:phosphorelay signal transduction system"/>
    <property type="evidence" value="ECO:0007669"/>
    <property type="project" value="UniProtKB-KW"/>
</dbReference>
<dbReference type="CDD" id="cd00088">
    <property type="entry name" value="HPT"/>
    <property type="match status" value="1"/>
</dbReference>
<evidence type="ECO:0000259" key="3">
    <source>
        <dbReference type="PROSITE" id="PS50894"/>
    </source>
</evidence>
<dbReference type="SUPFAM" id="SSF47226">
    <property type="entry name" value="Histidine-containing phosphotransfer domain, HPT domain"/>
    <property type="match status" value="1"/>
</dbReference>
<keyword evidence="7" id="KW-1185">Reference proteome</keyword>
<keyword evidence="2" id="KW-0597">Phosphoprotein</keyword>
<evidence type="ECO:0000313" key="7">
    <source>
        <dbReference type="Proteomes" id="UP001486808"/>
    </source>
</evidence>
<evidence type="ECO:0000256" key="2">
    <source>
        <dbReference type="PROSITE-ProRule" id="PRU00110"/>
    </source>
</evidence>
<proteinExistence type="predicted"/>
<keyword evidence="4" id="KW-0418">Kinase</keyword>
<dbReference type="InterPro" id="IPR008207">
    <property type="entry name" value="Sig_transdc_His_kin_Hpt_dom"/>
</dbReference>
<evidence type="ECO:0000256" key="1">
    <source>
        <dbReference type="ARBA" id="ARBA00023012"/>
    </source>
</evidence>
<reference evidence="5" key="2">
    <citation type="submission" date="2016-10" db="EMBL/GenBank/DDBJ databases">
        <authorList>
            <person name="de Groot N.N."/>
        </authorList>
    </citation>
    <scope>NUCLEOTIDE SEQUENCE [LARGE SCALE GENOMIC DNA]</scope>
    <source>
        <strain evidence="5">JCM 14963</strain>
    </source>
</reference>
<dbReference type="OrthoDB" id="9131849at2"/>
<keyword evidence="4" id="KW-0808">Transferase</keyword>
<name>A0A1H1Q2L3_9GAMM</name>
<feature type="domain" description="HPt" evidence="3">
    <location>
        <begin position="20"/>
        <end position="111"/>
    </location>
</feature>
<dbReference type="EMBL" id="BAABWD010000001">
    <property type="protein sequence ID" value="GAA6130708.1"/>
    <property type="molecule type" value="Genomic_DNA"/>
</dbReference>
<evidence type="ECO:0000313" key="4">
    <source>
        <dbReference type="EMBL" id="GAA6130708.1"/>
    </source>
</evidence>
<sequence length="111" mass="12214">MSDQFPDVDNAALEALRELMQEDYPLLLETFLADANVRLTQLREALVSDDLEAFRQAAHSFKGSCGNMGALALEHACLNAEKAALEGDAHAASSSYSRIRERFTRLQAILS</sequence>
<dbReference type="STRING" id="472181.SAMN05216271_1319"/>